<dbReference type="NCBIfam" id="NF006077">
    <property type="entry name" value="PRK08223.1"/>
    <property type="match status" value="1"/>
</dbReference>
<dbReference type="AlphaFoldDB" id="A0A1H2EQ12"/>
<dbReference type="GO" id="GO:0061503">
    <property type="term" value="F:tRNA threonylcarbamoyladenosine dehydratase"/>
    <property type="evidence" value="ECO:0007669"/>
    <property type="project" value="TreeGrafter"/>
</dbReference>
<dbReference type="CDD" id="cd01483">
    <property type="entry name" value="E1_enzyme_family"/>
    <property type="match status" value="1"/>
</dbReference>
<accession>A0A1H2EQ12</accession>
<dbReference type="SUPFAM" id="SSF69572">
    <property type="entry name" value="Activating enzymes of the ubiquitin-like proteins"/>
    <property type="match status" value="1"/>
</dbReference>
<keyword evidence="1" id="KW-0812">Transmembrane</keyword>
<dbReference type="InterPro" id="IPR000594">
    <property type="entry name" value="ThiF_NAD_FAD-bd"/>
</dbReference>
<dbReference type="PANTHER" id="PTHR43267:SF1">
    <property type="entry name" value="TRNA THREONYLCARBAMOYLADENOSINE DEHYDRATASE"/>
    <property type="match status" value="1"/>
</dbReference>
<keyword evidence="3" id="KW-0808">Transferase</keyword>
<dbReference type="InterPro" id="IPR000415">
    <property type="entry name" value="Nitroreductase-like"/>
</dbReference>
<dbReference type="GO" id="GO:0008641">
    <property type="term" value="F:ubiquitin-like modifier activating enzyme activity"/>
    <property type="evidence" value="ECO:0007669"/>
    <property type="project" value="InterPro"/>
</dbReference>
<keyword evidence="4" id="KW-1185">Reference proteome</keyword>
<dbReference type="GO" id="GO:0061504">
    <property type="term" value="P:cyclic threonylcarbamoyladenosine biosynthetic process"/>
    <property type="evidence" value="ECO:0007669"/>
    <property type="project" value="TreeGrafter"/>
</dbReference>
<name>A0A1H2EQ12_9BACT</name>
<dbReference type="EMBL" id="FNLL01000003">
    <property type="protein sequence ID" value="SDT97217.1"/>
    <property type="molecule type" value="Genomic_DNA"/>
</dbReference>
<dbReference type="GO" id="GO:0016779">
    <property type="term" value="F:nucleotidyltransferase activity"/>
    <property type="evidence" value="ECO:0007669"/>
    <property type="project" value="UniProtKB-KW"/>
</dbReference>
<keyword evidence="3" id="KW-0548">Nucleotidyltransferase</keyword>
<evidence type="ECO:0000256" key="1">
    <source>
        <dbReference type="SAM" id="Phobius"/>
    </source>
</evidence>
<keyword evidence="1" id="KW-1133">Transmembrane helix</keyword>
<dbReference type="Gene3D" id="3.40.109.10">
    <property type="entry name" value="NADH Oxidase"/>
    <property type="match status" value="1"/>
</dbReference>
<protein>
    <submittedName>
        <fullName evidence="3">Molybdopterin or thiamine biosynthesis adenylyltransferase</fullName>
    </submittedName>
</protein>
<reference evidence="4" key="1">
    <citation type="submission" date="2016-10" db="EMBL/GenBank/DDBJ databases">
        <authorList>
            <person name="Varghese N."/>
            <person name="Submissions S."/>
        </authorList>
    </citation>
    <scope>NUCLEOTIDE SEQUENCE [LARGE SCALE GENOMIC DNA]</scope>
    <source>
        <strain evidence="4">DSM 3384</strain>
    </source>
</reference>
<dbReference type="SUPFAM" id="SSF55469">
    <property type="entry name" value="FMN-dependent nitroreductase-like"/>
    <property type="match status" value="2"/>
</dbReference>
<proteinExistence type="predicted"/>
<organism evidence="3 4">
    <name type="scientific">Desulfobacula phenolica</name>
    <dbReference type="NCBI Taxonomy" id="90732"/>
    <lineage>
        <taxon>Bacteria</taxon>
        <taxon>Pseudomonadati</taxon>
        <taxon>Thermodesulfobacteriota</taxon>
        <taxon>Desulfobacteria</taxon>
        <taxon>Desulfobacterales</taxon>
        <taxon>Desulfobacteraceae</taxon>
        <taxon>Desulfobacula</taxon>
    </lineage>
</organism>
<feature type="transmembrane region" description="Helical" evidence="1">
    <location>
        <begin position="161"/>
        <end position="180"/>
    </location>
</feature>
<evidence type="ECO:0000313" key="4">
    <source>
        <dbReference type="Proteomes" id="UP000199608"/>
    </source>
</evidence>
<dbReference type="Proteomes" id="UP000199608">
    <property type="component" value="Unassembled WGS sequence"/>
</dbReference>
<feature type="domain" description="THIF-type NAD/FAD binding fold" evidence="2">
    <location>
        <begin position="28"/>
        <end position="277"/>
    </location>
</feature>
<dbReference type="Gene3D" id="3.40.50.720">
    <property type="entry name" value="NAD(P)-binding Rossmann-like Domain"/>
    <property type="match status" value="1"/>
</dbReference>
<dbReference type="GO" id="GO:0016491">
    <property type="term" value="F:oxidoreductase activity"/>
    <property type="evidence" value="ECO:0007669"/>
    <property type="project" value="InterPro"/>
</dbReference>
<dbReference type="Pfam" id="PF00899">
    <property type="entry name" value="ThiF"/>
    <property type="match status" value="1"/>
</dbReference>
<gene>
    <name evidence="3" type="ORF">SAMN04487931_103282</name>
</gene>
<evidence type="ECO:0000313" key="3">
    <source>
        <dbReference type="EMBL" id="SDT97217.1"/>
    </source>
</evidence>
<dbReference type="InterPro" id="IPR045886">
    <property type="entry name" value="ThiF/MoeB/HesA"/>
</dbReference>
<sequence length="679" mass="77055">MSENSNFKSGLMKNDIHTKDEYYKIAFSRNIGLLTVLEQKKLKDSRVAIPGMGGVGGIHLITMVRSGIGNFNISDFDIFEPVNTNRQYGANTSSYGRSKLDVMKEQALLINPYININTFSEGINSDNMDGFLKDVDVVIDGLDFFNFDLRRLLFKKARQKGVYVITAGPMGFSSALLIFAPDRGMGFDEYFNIVDNMQPEDKFLSFALGLAPRPTHVQYMDFSKVDFEKMAGPSLNVACQLCAGMAGTEALRIILNRKGLKPVPYYFQFDPYLMKLSKGKLYFGNRNPVQRIKMSIVKRLLEAGKGVQKQSPPPLPKVFYPGRDTLPDDVKYFLLKAGIQAPSGDNSQPWKFSISENKIFVFLDPDVDRSFFNVNQIASMISCGAVIENIRIASGQIGFQPDIEYFSDETGVGGSIALHPGQAQNDPLYECIWKRHTNRTMYRQENISGDVLRNCREAISCFPETRLHVVARKDGLKKLAGIIYQIDRIRTEHRPLHEHLNKMIRFSSREINESNDGLPLKNLQAGFAGEQFLKFTKPWQVMNFLNKTGIGRLVAMHSYLGIINSSAVMLLTVGGMTDKDFLAGGRALQRVWLELTRHGYHVQPMTAATLFFMRFAFKKEHEFLPKHIRLLDSVKKYYLNLFPGFNLSNGQVMLFRVGFGREIKHFTKRKNVKDFLRQV</sequence>
<keyword evidence="1" id="KW-0472">Membrane</keyword>
<evidence type="ECO:0000259" key="2">
    <source>
        <dbReference type="Pfam" id="PF00899"/>
    </source>
</evidence>
<dbReference type="PANTHER" id="PTHR43267">
    <property type="entry name" value="TRNA THREONYLCARBAMOYLADENOSINE DEHYDRATASE"/>
    <property type="match status" value="1"/>
</dbReference>
<dbReference type="InterPro" id="IPR035985">
    <property type="entry name" value="Ubiquitin-activating_enz"/>
</dbReference>
<dbReference type="RefSeq" id="WP_245742990.1">
    <property type="nucleotide sequence ID" value="NZ_FNLL01000003.1"/>
</dbReference>